<evidence type="ECO:0000313" key="2">
    <source>
        <dbReference type="EMBL" id="MCI0127565.1"/>
    </source>
</evidence>
<evidence type="ECO:0000313" key="3">
    <source>
        <dbReference type="Proteomes" id="UP001156140"/>
    </source>
</evidence>
<feature type="domain" description="Transcriptional regulator-like" evidence="1">
    <location>
        <begin position="7"/>
        <end position="66"/>
    </location>
</feature>
<comment type="caution">
    <text evidence="2">The sequence shown here is derived from an EMBL/GenBank/DDBJ whole genome shotgun (WGS) entry which is preliminary data.</text>
</comment>
<dbReference type="InterPro" id="IPR045465">
    <property type="entry name" value="Trans_reg_dom"/>
</dbReference>
<sequence length="113" mass="13000">MRPDTSDWRDDSRYDYFDGLPVEGLAWECLRRYVPYQELYSGLVNAAAEAEPLPKDTEQLWGLRFRCQAGSVRAGPGCAVVALMRWRRSHADAPTRVSAACRRCIRRPVRRRA</sequence>
<keyword evidence="3" id="KW-1185">Reference proteome</keyword>
<organism evidence="2 3">
    <name type="scientific">Paradevosia shaoguanensis</name>
    <dbReference type="NCBI Taxonomy" id="1335043"/>
    <lineage>
        <taxon>Bacteria</taxon>
        <taxon>Pseudomonadati</taxon>
        <taxon>Pseudomonadota</taxon>
        <taxon>Alphaproteobacteria</taxon>
        <taxon>Hyphomicrobiales</taxon>
        <taxon>Devosiaceae</taxon>
        <taxon>Paradevosia</taxon>
    </lineage>
</organism>
<proteinExistence type="predicted"/>
<protein>
    <submittedName>
        <fullName evidence="2">DUF6499 domain-containing protein</fullName>
    </submittedName>
</protein>
<dbReference type="Pfam" id="PF20109">
    <property type="entry name" value="Trans_reg_dom"/>
    <property type="match status" value="1"/>
</dbReference>
<dbReference type="AlphaFoldDB" id="A0AA41QN27"/>
<dbReference type="EMBL" id="JALAZD010000001">
    <property type="protein sequence ID" value="MCI0127565.1"/>
    <property type="molecule type" value="Genomic_DNA"/>
</dbReference>
<reference evidence="2" key="1">
    <citation type="submission" date="2022-03" db="EMBL/GenBank/DDBJ databases">
        <title>The complete genome sequence of a Methyloterrigena soli.</title>
        <authorList>
            <person name="Zi Z."/>
        </authorList>
    </citation>
    <scope>NUCLEOTIDE SEQUENCE</scope>
    <source>
        <strain evidence="2">M48</strain>
    </source>
</reference>
<gene>
    <name evidence="2" type="ORF">ML536_12095</name>
</gene>
<evidence type="ECO:0000259" key="1">
    <source>
        <dbReference type="Pfam" id="PF20109"/>
    </source>
</evidence>
<accession>A0AA41QN27</accession>
<dbReference type="Proteomes" id="UP001156140">
    <property type="component" value="Unassembled WGS sequence"/>
</dbReference>
<name>A0AA41QN27_9HYPH</name>
<dbReference type="RefSeq" id="WP_281736011.1">
    <property type="nucleotide sequence ID" value="NZ_JAKETQ010000001.1"/>
</dbReference>